<evidence type="ECO:0000313" key="2">
    <source>
        <dbReference type="Proteomes" id="UP001189000"/>
    </source>
</evidence>
<comment type="caution">
    <text evidence="1">The sequence shown here is derived from an EMBL/GenBank/DDBJ whole genome shotgun (WGS) entry which is preliminary data.</text>
</comment>
<accession>A0AAE4P1J4</accession>
<dbReference type="AlphaFoldDB" id="A0AAE4P1J4"/>
<proteinExistence type="predicted"/>
<evidence type="ECO:0000313" key="1">
    <source>
        <dbReference type="EMBL" id="MDV3665446.1"/>
    </source>
</evidence>
<name>A0AAE4P1J4_9FLAO</name>
<gene>
    <name evidence="1" type="ORF">CMU51_15455</name>
</gene>
<reference evidence="1" key="1">
    <citation type="submission" date="2023-02" db="EMBL/GenBank/DDBJ databases">
        <title>Elizabethkingia anophelis draft genomes.</title>
        <authorList>
            <person name="Nicholson A.C."/>
            <person name="Whitney A.M."/>
            <person name="Humrighouse B.W."/>
            <person name="Villarma A."/>
            <person name="Bell M."/>
            <person name="Mcquiston J."/>
        </authorList>
    </citation>
    <scope>NUCLEOTIDE SEQUENCE</scope>
    <source>
        <strain evidence="1">B4955</strain>
    </source>
</reference>
<dbReference type="EMBL" id="NWGY01000015">
    <property type="protein sequence ID" value="MDV3665446.1"/>
    <property type="molecule type" value="Genomic_DNA"/>
</dbReference>
<sequence length="77" mass="9189">MSLIDQHYKDYLDKVQLSEAEMPEDQKTETKRAFIAGMSTMFVTMLSGLPRGTTLNHYKREFEEYWTQETKNYDEQN</sequence>
<dbReference type="Proteomes" id="UP001189000">
    <property type="component" value="Unassembled WGS sequence"/>
</dbReference>
<dbReference type="RefSeq" id="WP_407479881.1">
    <property type="nucleotide sequence ID" value="NZ_JBJDKB010000001.1"/>
</dbReference>
<protein>
    <submittedName>
        <fullName evidence="1">Uncharacterized protein</fullName>
    </submittedName>
</protein>
<organism evidence="1 2">
    <name type="scientific">Elizabethkingia anophelis</name>
    <dbReference type="NCBI Taxonomy" id="1117645"/>
    <lineage>
        <taxon>Bacteria</taxon>
        <taxon>Pseudomonadati</taxon>
        <taxon>Bacteroidota</taxon>
        <taxon>Flavobacteriia</taxon>
        <taxon>Flavobacteriales</taxon>
        <taxon>Weeksellaceae</taxon>
        <taxon>Elizabethkingia</taxon>
    </lineage>
</organism>